<dbReference type="SUPFAM" id="SSF51011">
    <property type="entry name" value="Glycosyl hydrolase domain"/>
    <property type="match status" value="1"/>
</dbReference>
<sequence length="838" mass="94156">MTYDAFRGFADTLHPMAPADQIVQGGHWRISVLTDSLIRLEWSADGEFEDRPTQTVLNRALGREIHARITRLDGGVRIDTPALRLEYDGKPFSKEGLSVIVKGVPGSQFNTWHYGDEPKGNLKGTAKTLDEADGAIPLGDGVLSRDGWAVLDDTDDNVIAERAQVNGVDNPFGTWPTARVRDADRRDLYFFGYGLRFTEAVEDFHRLTGPTPLIPRFALGNWWSRFYRYGQREYLDLMDRFAAEGIPFTVSVIDMDWHITDPDPKYGSGWTGYSWNTDLFPDRRGFLRELHGRGLHVTLNEHPRDGIRAFEDEYPQVARDMRIDPASGDPVEFDPSSPRFMDAYLTMMERLSRDGVDFWWVDWQQGGVTRQRGLDPLWMLNHSRYLDSGRDGHWPLTFSRYAGPGSHRYPIGFSGDTVMTWESLDFQPRFTATASNIGYGWWSHDIGGHMLGYRDDELEARWYQYGVFSPINRLHSSSSPFSGKEPWNFPEPVRSAMVRSLRLRQALIPYLYTMNHRAARDGRPLVEPMYWQHPQQDAAYWYPNEYRFGTELVAAPITRRNDPESRRGRADLWLPQGEWFDFFDGRRYTAGSGGRRLSVWRTIDATPVFAKAGAIIPMQEVGDGPALNTIANPRHMQVLAFPGDGTFTLIEDDGVWAHVRDGRCARTVISQQWDRRGMRLIVEPASGEAGCVPRLRDWTFTIRGVAPLKDPGKDVHASIGGVGHACVTGYDDHALSLSITAHDVPVDQTMELSVEGACVADSPFVEDCRRILLDAQMPNVGKDLAFDAIRRGGAGALASLHALDVQTGGAPSIVTSHVPQPVISALAEVLLRDAGSVD</sequence>
<accession>A0A430F4Z7</accession>
<name>A0A430F4Z7_9BIFI</name>
<dbReference type="RefSeq" id="WP_420897254.1">
    <property type="nucleotide sequence ID" value="NZ_QXGI01000009.1"/>
</dbReference>
<keyword evidence="6" id="KW-1185">Reference proteome</keyword>
<dbReference type="GO" id="GO:0090599">
    <property type="term" value="F:alpha-glucosidase activity"/>
    <property type="evidence" value="ECO:0007669"/>
    <property type="project" value="TreeGrafter"/>
</dbReference>
<keyword evidence="2" id="KW-0378">Hydrolase</keyword>
<feature type="domain" description="Glycoside hydrolase family 31 TIM barrel" evidence="3">
    <location>
        <begin position="211"/>
        <end position="514"/>
    </location>
</feature>
<evidence type="ECO:0000256" key="1">
    <source>
        <dbReference type="ARBA" id="ARBA00007806"/>
    </source>
</evidence>
<comment type="caution">
    <text evidence="5">The sequence shown here is derived from an EMBL/GenBank/DDBJ whole genome shotgun (WGS) entry which is preliminary data.</text>
</comment>
<dbReference type="EMBL" id="QXGI01000009">
    <property type="protein sequence ID" value="RSX46007.1"/>
    <property type="molecule type" value="Genomic_DNA"/>
</dbReference>
<dbReference type="Pfam" id="PF01055">
    <property type="entry name" value="Glyco_hydro_31_2nd"/>
    <property type="match status" value="1"/>
</dbReference>
<evidence type="ECO:0000259" key="3">
    <source>
        <dbReference type="Pfam" id="PF01055"/>
    </source>
</evidence>
<keyword evidence="2" id="KW-0326">Glycosidase</keyword>
<organism evidence="5 6">
    <name type="scientific">Bifidobacterium castoris</name>
    <dbReference type="NCBI Taxonomy" id="2306972"/>
    <lineage>
        <taxon>Bacteria</taxon>
        <taxon>Bacillati</taxon>
        <taxon>Actinomycetota</taxon>
        <taxon>Actinomycetes</taxon>
        <taxon>Bifidobacteriales</taxon>
        <taxon>Bifidobacteriaceae</taxon>
        <taxon>Bifidobacterium</taxon>
    </lineage>
</organism>
<dbReference type="PANTHER" id="PTHR22762:SF89">
    <property type="entry name" value="ALPHA-XYLOSIDASE"/>
    <property type="match status" value="1"/>
</dbReference>
<dbReference type="SUPFAM" id="SSF51445">
    <property type="entry name" value="(Trans)glycosidases"/>
    <property type="match status" value="1"/>
</dbReference>
<reference evidence="5 6" key="1">
    <citation type="submission" date="2018-09" db="EMBL/GenBank/DDBJ databases">
        <title>Characterization of the phylogenetic diversity of five novel species belonging to the genus Bifidobacterium.</title>
        <authorList>
            <person name="Lugli G.A."/>
            <person name="Duranti S."/>
            <person name="Milani C."/>
        </authorList>
    </citation>
    <scope>NUCLEOTIDE SEQUENCE [LARGE SCALE GENOMIC DNA]</scope>
    <source>
        <strain evidence="5 6">2020B</strain>
    </source>
</reference>
<evidence type="ECO:0000259" key="4">
    <source>
        <dbReference type="Pfam" id="PF21365"/>
    </source>
</evidence>
<dbReference type="Gene3D" id="3.20.20.80">
    <property type="entry name" value="Glycosidases"/>
    <property type="match status" value="1"/>
</dbReference>
<dbReference type="GO" id="GO:0006491">
    <property type="term" value="P:N-glycan processing"/>
    <property type="evidence" value="ECO:0007669"/>
    <property type="project" value="TreeGrafter"/>
</dbReference>
<dbReference type="PANTHER" id="PTHR22762">
    <property type="entry name" value="ALPHA-GLUCOSIDASE"/>
    <property type="match status" value="1"/>
</dbReference>
<proteinExistence type="inferred from homology"/>
<evidence type="ECO:0000313" key="6">
    <source>
        <dbReference type="Proteomes" id="UP000288052"/>
    </source>
</evidence>
<evidence type="ECO:0000256" key="2">
    <source>
        <dbReference type="RuleBase" id="RU361185"/>
    </source>
</evidence>
<dbReference type="InterPro" id="IPR048395">
    <property type="entry name" value="Glyco_hydro_31_C"/>
</dbReference>
<comment type="similarity">
    <text evidence="1 2">Belongs to the glycosyl hydrolase 31 family.</text>
</comment>
<dbReference type="InterPro" id="IPR013780">
    <property type="entry name" value="Glyco_hydro_b"/>
</dbReference>
<gene>
    <name evidence="5" type="ORF">D2E22_1763</name>
</gene>
<dbReference type="Proteomes" id="UP000288052">
    <property type="component" value="Unassembled WGS sequence"/>
</dbReference>
<dbReference type="GO" id="GO:0005975">
    <property type="term" value="P:carbohydrate metabolic process"/>
    <property type="evidence" value="ECO:0007669"/>
    <property type="project" value="InterPro"/>
</dbReference>
<dbReference type="Pfam" id="PF21365">
    <property type="entry name" value="Glyco_hydro_31_3rd"/>
    <property type="match status" value="1"/>
</dbReference>
<dbReference type="CDD" id="cd06595">
    <property type="entry name" value="GH31_u1"/>
    <property type="match status" value="1"/>
</dbReference>
<dbReference type="AlphaFoldDB" id="A0A430F4Z7"/>
<dbReference type="Gene3D" id="2.60.40.1180">
    <property type="entry name" value="Golgi alpha-mannosidase II"/>
    <property type="match status" value="2"/>
</dbReference>
<protein>
    <submittedName>
        <fullName evidence="5">Alpha-glucosidase</fullName>
    </submittedName>
</protein>
<feature type="domain" description="Glycosyl hydrolase family 31 C-terminal" evidence="4">
    <location>
        <begin position="522"/>
        <end position="616"/>
    </location>
</feature>
<dbReference type="InterPro" id="IPR000322">
    <property type="entry name" value="Glyco_hydro_31_TIM"/>
</dbReference>
<dbReference type="InterPro" id="IPR017853">
    <property type="entry name" value="GH"/>
</dbReference>
<evidence type="ECO:0000313" key="5">
    <source>
        <dbReference type="EMBL" id="RSX46007.1"/>
    </source>
</evidence>